<feature type="transmembrane region" description="Helical" evidence="9">
    <location>
        <begin position="32"/>
        <end position="49"/>
    </location>
</feature>
<dbReference type="GO" id="GO:0005886">
    <property type="term" value="C:plasma membrane"/>
    <property type="evidence" value="ECO:0007669"/>
    <property type="project" value="UniProtKB-SubCell"/>
</dbReference>
<evidence type="ECO:0000313" key="11">
    <source>
        <dbReference type="Proteomes" id="UP000220904"/>
    </source>
</evidence>
<keyword evidence="6 9" id="KW-1133">Transmembrane helix</keyword>
<evidence type="ECO:0000256" key="3">
    <source>
        <dbReference type="ARBA" id="ARBA00022448"/>
    </source>
</evidence>
<feature type="transmembrane region" description="Helical" evidence="9">
    <location>
        <begin position="56"/>
        <end position="75"/>
    </location>
</feature>
<evidence type="ECO:0000256" key="7">
    <source>
        <dbReference type="ARBA" id="ARBA00023136"/>
    </source>
</evidence>
<dbReference type="GO" id="GO:0015225">
    <property type="term" value="F:biotin transmembrane transporter activity"/>
    <property type="evidence" value="ECO:0007669"/>
    <property type="project" value="UniProtKB-UniRule"/>
</dbReference>
<comment type="caution">
    <text evidence="10">The sequence shown here is derived from an EMBL/GenBank/DDBJ whole genome shotgun (WGS) entry which is preliminary data.</text>
</comment>
<dbReference type="Pfam" id="PF02632">
    <property type="entry name" value="BioY"/>
    <property type="match status" value="1"/>
</dbReference>
<keyword evidence="7 8" id="KW-0472">Membrane</keyword>
<evidence type="ECO:0000256" key="2">
    <source>
        <dbReference type="ARBA" id="ARBA00010692"/>
    </source>
</evidence>
<evidence type="ECO:0000256" key="9">
    <source>
        <dbReference type="SAM" id="Phobius"/>
    </source>
</evidence>
<keyword evidence="5 9" id="KW-0812">Transmembrane</keyword>
<reference evidence="10 11" key="1">
    <citation type="journal article" date="2017" name="Front. Microbiol.">
        <title>New Insights into the Diversity of the Genus Faecalibacterium.</title>
        <authorList>
            <person name="Benevides L."/>
            <person name="Burman S."/>
            <person name="Martin R."/>
            <person name="Robert V."/>
            <person name="Thomas M."/>
            <person name="Miquel S."/>
            <person name="Chain F."/>
            <person name="Sokol H."/>
            <person name="Bermudez-Humaran L.G."/>
            <person name="Morrison M."/>
            <person name="Langella P."/>
            <person name="Azevedo V.A."/>
            <person name="Chatel J.M."/>
            <person name="Soares S."/>
        </authorList>
    </citation>
    <scope>NUCLEOTIDE SEQUENCE [LARGE SCALE GENOMIC DNA]</scope>
    <source>
        <strain evidence="10 11">AHMP21</strain>
    </source>
</reference>
<evidence type="ECO:0000256" key="1">
    <source>
        <dbReference type="ARBA" id="ARBA00004651"/>
    </source>
</evidence>
<evidence type="ECO:0000313" key="10">
    <source>
        <dbReference type="EMBL" id="PDX87796.1"/>
    </source>
</evidence>
<keyword evidence="3 8" id="KW-0813">Transport</keyword>
<proteinExistence type="inferred from homology"/>
<dbReference type="PANTHER" id="PTHR34295">
    <property type="entry name" value="BIOTIN TRANSPORTER BIOY"/>
    <property type="match status" value="1"/>
</dbReference>
<feature type="transmembrane region" description="Helical" evidence="9">
    <location>
        <begin position="7"/>
        <end position="26"/>
    </location>
</feature>
<dbReference type="OrthoDB" id="9803495at2"/>
<dbReference type="RefSeq" id="WP_097791460.1">
    <property type="nucleotide sequence ID" value="NZ_CABJDF010000006.1"/>
</dbReference>
<evidence type="ECO:0000256" key="6">
    <source>
        <dbReference type="ARBA" id="ARBA00022989"/>
    </source>
</evidence>
<dbReference type="Gene3D" id="1.10.1760.20">
    <property type="match status" value="1"/>
</dbReference>
<feature type="transmembrane region" description="Helical" evidence="9">
    <location>
        <begin position="87"/>
        <end position="104"/>
    </location>
</feature>
<keyword evidence="4 8" id="KW-1003">Cell membrane</keyword>
<evidence type="ECO:0000256" key="5">
    <source>
        <dbReference type="ARBA" id="ARBA00022692"/>
    </source>
</evidence>
<feature type="transmembrane region" description="Helical" evidence="9">
    <location>
        <begin position="116"/>
        <end position="135"/>
    </location>
</feature>
<dbReference type="InterPro" id="IPR003784">
    <property type="entry name" value="BioY"/>
</dbReference>
<dbReference type="PIRSF" id="PIRSF016661">
    <property type="entry name" value="BioY"/>
    <property type="match status" value="1"/>
</dbReference>
<comment type="similarity">
    <text evidence="2 8">Belongs to the BioY family.</text>
</comment>
<gene>
    <name evidence="10" type="ORF">CHR60_01855</name>
</gene>
<evidence type="ECO:0000256" key="4">
    <source>
        <dbReference type="ARBA" id="ARBA00022475"/>
    </source>
</evidence>
<organism evidence="10 11">
    <name type="scientific">Faecalibacterium prausnitzii</name>
    <dbReference type="NCBI Taxonomy" id="853"/>
    <lineage>
        <taxon>Bacteria</taxon>
        <taxon>Bacillati</taxon>
        <taxon>Bacillota</taxon>
        <taxon>Clostridia</taxon>
        <taxon>Eubacteriales</taxon>
        <taxon>Oscillospiraceae</taxon>
        <taxon>Faecalibacterium</taxon>
    </lineage>
</organism>
<dbReference type="EMBL" id="NOUV01000005">
    <property type="protein sequence ID" value="PDX87796.1"/>
    <property type="molecule type" value="Genomic_DNA"/>
</dbReference>
<protein>
    <recommendedName>
        <fullName evidence="8">Biotin transporter</fullName>
    </recommendedName>
</protein>
<sequence>MEKKLTTYQMAVTALMAAVMCVLGPLTVPIGAVPISLANFVICLTAWLLGPKFGTLSVAVYLCIGLIGVPVFSGYGAGLAKLAGPTGGYLVGYLLLALIGGLFIEKSNGNPVVSGIGLVLGDAACYVLGTAWFVFQMQCELGYALSVCVYPFIALDLAKIVVSCVVGALLRKRLVQAGVLKMA</sequence>
<comment type="subcellular location">
    <subcellularLocation>
        <location evidence="1 8">Cell membrane</location>
        <topology evidence="1 8">Multi-pass membrane protein</topology>
    </subcellularLocation>
</comment>
<dbReference type="AlphaFoldDB" id="A0A2A7B8U4"/>
<evidence type="ECO:0000256" key="8">
    <source>
        <dbReference type="PIRNR" id="PIRNR016661"/>
    </source>
</evidence>
<dbReference type="Proteomes" id="UP000220904">
    <property type="component" value="Unassembled WGS sequence"/>
</dbReference>
<feature type="transmembrane region" description="Helical" evidence="9">
    <location>
        <begin position="141"/>
        <end position="170"/>
    </location>
</feature>
<name>A0A2A7B8U4_9FIRM</name>
<accession>A0A2A7B8U4</accession>
<dbReference type="PANTHER" id="PTHR34295:SF4">
    <property type="entry name" value="BIOTIN TRANSPORTER BIOY-RELATED"/>
    <property type="match status" value="1"/>
</dbReference>